<dbReference type="NCBIfam" id="TIGR02243">
    <property type="entry name" value="putative baseplate assembly protein"/>
    <property type="match status" value="1"/>
</dbReference>
<reference evidence="1 2" key="1">
    <citation type="journal article" date="2005" name="DNA Res.">
        <title>Complete genome sequence of the facultative anaerobic magnetotactic bacterium Magnetospirillum sp. strain AMB-1.</title>
        <authorList>
            <person name="Matsunaga T."/>
            <person name="Okamura Y."/>
            <person name="Fukuda Y."/>
            <person name="Wahyudi A.T."/>
            <person name="Murase Y."/>
            <person name="Takeyama H."/>
        </authorList>
    </citation>
    <scope>NUCLEOTIDE SEQUENCE [LARGE SCALE GENOMIC DNA]</scope>
    <source>
        <strain evidence="2">ATCC 700264 / AMB-1</strain>
    </source>
</reference>
<protein>
    <submittedName>
        <fullName evidence="1">Uncharacterized protein</fullName>
    </submittedName>
</protein>
<dbReference type="Proteomes" id="UP000007058">
    <property type="component" value="Chromosome"/>
</dbReference>
<proteinExistence type="predicted"/>
<keyword evidence="2" id="KW-1185">Reference proteome</keyword>
<dbReference type="HOGENOM" id="CLU_007726_0_0_5"/>
<dbReference type="EMBL" id="AP007255">
    <property type="protein sequence ID" value="BAE50700.1"/>
    <property type="molecule type" value="Genomic_DNA"/>
</dbReference>
<dbReference type="InterPro" id="IPR011749">
    <property type="entry name" value="CHP02243"/>
</dbReference>
<sequence length="1026" mass="110209">MADPVLDFRDFDTFYDQSVTLAKSYCQDWSRYWPENLDATVPLDPGLVMLKLFSLMAGYMAGMENGVPHQRRLALYQFLAQPLRSPVQARAVLSFALRQGQPPRLVPAESAVVNSPGQSIRFQTDRDLMVIPAQIIAVLALLPPQDQFVDVLGLLGAGQTAPLFVATETDPAEQPLPHWFLMGDSLLFKPDSALQGLSVTLTGAQLYPEFFQQWTDGALTPLKSTCESNSEFTRLTITLTELPAAAPRSLAEVQAELYGAGGLPPGQQDAPPDDERGSPLYWLMVHPGPLMRVVKALSRQLPVITGATCRLTGDGIGVDMAADGTQQLDIANGAYPFGQSPALNDAFYLRSDSIFARQGAMITLTLTLQPVTIDYPVQLLWQYWGDGQWQSFNASPTDCSQHQFRDDTNQLRGQSGQPVGTVQFLCPTMTPTTVAGEQGLWIRVVIAEGGYGAMGTIVTQPVSVVINAVPDEILLPEQKAAVSTYLNTVEGVNFSYTYTPSTYDPPFIVRASLGYEYIARPSQFWTYNNFTLTRFLFRPYKPVDLNCASVLLGFDPADFAQSCLGRTLTLFFDIAQETTATGPVPTWWSHDGEAWQPLSVDDGTDGLTRSGIVSFTLPTTMSATVLFSQTAFWLRIDNSHPWRTVRIAALAPNSVSAGNRTHVIDDVLGSSTERPSQSFQFSYSPVLAGQVVTVTEPRSLAPVDQSAAVAERSQALFAASSLAEDDSAQGASDAQPVTRVWTMVETFAYCGPGDRAYILDSANGLITFGDGRNGMIPPGGHNNIVATYDTTQGLAGNVPAGTLTVLKPSIADISAVTNPAPARGGVDGDTVDHVDRTGPAVLKANNRVVQLSDFGPLAAEASPQVCRARATDSPGHGIRLSVLAQAATPQPYADPALLTLVQTYVRQRCLAPLAGGIEATNPDYRTVDVMAQVKSTCPSDQRNAVQDQLVQLLTDFLQPVLGGTDGEGWAFGEAVTAAAIDRALRRSPLVESVLALTVDGRDNGSVVMTPTQVAAAGAISVLVYGA</sequence>
<dbReference type="KEGG" id="mag:amb1896"/>
<dbReference type="AlphaFoldDB" id="Q2W625"/>
<gene>
    <name evidence="1" type="ordered locus">amb1896</name>
</gene>
<dbReference type="STRING" id="342108.amb1896"/>
<accession>Q2W625</accession>
<name>Q2W625_PARM1</name>
<dbReference type="RefSeq" id="WP_011384301.1">
    <property type="nucleotide sequence ID" value="NC_007626.1"/>
</dbReference>
<organism evidence="1 2">
    <name type="scientific">Paramagnetospirillum magneticum (strain ATCC 700264 / AMB-1)</name>
    <name type="common">Magnetospirillum magneticum</name>
    <dbReference type="NCBI Taxonomy" id="342108"/>
    <lineage>
        <taxon>Bacteria</taxon>
        <taxon>Pseudomonadati</taxon>
        <taxon>Pseudomonadota</taxon>
        <taxon>Alphaproteobacteria</taxon>
        <taxon>Rhodospirillales</taxon>
        <taxon>Magnetospirillaceae</taxon>
        <taxon>Paramagnetospirillum</taxon>
    </lineage>
</organism>
<evidence type="ECO:0000313" key="1">
    <source>
        <dbReference type="EMBL" id="BAE50700.1"/>
    </source>
</evidence>
<dbReference type="OrthoDB" id="9027184at2"/>
<evidence type="ECO:0000313" key="2">
    <source>
        <dbReference type="Proteomes" id="UP000007058"/>
    </source>
</evidence>